<feature type="transmembrane region" description="Helical" evidence="5">
    <location>
        <begin position="281"/>
        <end position="298"/>
    </location>
</feature>
<proteinExistence type="predicted"/>
<keyword evidence="2 5" id="KW-0812">Transmembrane</keyword>
<dbReference type="GO" id="GO:0016020">
    <property type="term" value="C:membrane"/>
    <property type="evidence" value="ECO:0007669"/>
    <property type="project" value="UniProtKB-SubCell"/>
</dbReference>
<evidence type="ECO:0000256" key="4">
    <source>
        <dbReference type="ARBA" id="ARBA00023136"/>
    </source>
</evidence>
<feature type="transmembrane region" description="Helical" evidence="5">
    <location>
        <begin position="30"/>
        <end position="48"/>
    </location>
</feature>
<gene>
    <name evidence="6" type="ORF">NEMVEDRAFT_v1g211165</name>
</gene>
<evidence type="ECO:0000256" key="5">
    <source>
        <dbReference type="SAM" id="Phobius"/>
    </source>
</evidence>
<dbReference type="EMBL" id="DS469639">
    <property type="protein sequence ID" value="EDO37764.1"/>
    <property type="molecule type" value="Genomic_DNA"/>
</dbReference>
<keyword evidence="3 5" id="KW-1133">Transmembrane helix</keyword>
<dbReference type="Proteomes" id="UP000001593">
    <property type="component" value="Unassembled WGS sequence"/>
</dbReference>
<accession>A7SET9</accession>
<dbReference type="InParanoid" id="A7SET9"/>
<dbReference type="PANTHER" id="PTHR24064">
    <property type="entry name" value="SOLUTE CARRIER FAMILY 22 MEMBER"/>
    <property type="match status" value="1"/>
</dbReference>
<keyword evidence="4 5" id="KW-0472">Membrane</keyword>
<name>A7SET9_NEMVE</name>
<dbReference type="eggNOG" id="KOG0255">
    <property type="taxonomic scope" value="Eukaryota"/>
</dbReference>
<evidence type="ECO:0000313" key="7">
    <source>
        <dbReference type="Proteomes" id="UP000001593"/>
    </source>
</evidence>
<dbReference type="Gene3D" id="1.20.1250.20">
    <property type="entry name" value="MFS general substrate transporter like domains"/>
    <property type="match status" value="2"/>
</dbReference>
<keyword evidence="7" id="KW-1185">Reference proteome</keyword>
<sequence>MAGSAQGFFWNGNSVLAVLAAYLVRYWRNLILVYSTALLPILFAWKWIPESPRWLVAHGYVDKAHSVIMKYGPKKGKESVDSAALRDLIQNIHQDQIKEEKEAKIYNYMDLLRGRKLRKWSCILFYQWFSVALVTFGMYLFVEQLAGDLFVNYTIMRTVTTLRVFINWIVYGKWIPESPRWLVAHGYVDEAYSVIMKYGPKKGKESVDSAALRDLIQNIHQDQIKEEKEAKIYNYMDLLRGRKLRKWSCILFYQWFSVALVTFGMYLFVEQLAGNLFVNYTIMRTVTTLRVFINWIVYGKFGRRFSHGVFQVMTGLILLLILAVYKGSSSGLEYGFSGFHIWHHGSYRWPFDVSASRDAVLKDVPDDKRDRSRSRVLWATLLGEIAGYR</sequence>
<dbReference type="InterPro" id="IPR005828">
    <property type="entry name" value="MFS_sugar_transport-like"/>
</dbReference>
<reference evidence="6 7" key="1">
    <citation type="journal article" date="2007" name="Science">
        <title>Sea anemone genome reveals ancestral eumetazoan gene repertoire and genomic organization.</title>
        <authorList>
            <person name="Putnam N.H."/>
            <person name="Srivastava M."/>
            <person name="Hellsten U."/>
            <person name="Dirks B."/>
            <person name="Chapman J."/>
            <person name="Salamov A."/>
            <person name="Terry A."/>
            <person name="Shapiro H."/>
            <person name="Lindquist E."/>
            <person name="Kapitonov V.V."/>
            <person name="Jurka J."/>
            <person name="Genikhovich G."/>
            <person name="Grigoriev I.V."/>
            <person name="Lucas S.M."/>
            <person name="Steele R.E."/>
            <person name="Finnerty J.R."/>
            <person name="Technau U."/>
            <person name="Martindale M.Q."/>
            <person name="Rokhsar D.S."/>
        </authorList>
    </citation>
    <scope>NUCLEOTIDE SEQUENCE [LARGE SCALE GENOMIC DNA]</scope>
    <source>
        <strain evidence="7">CH2 X CH6</strain>
    </source>
</reference>
<evidence type="ECO:0000256" key="1">
    <source>
        <dbReference type="ARBA" id="ARBA00004141"/>
    </source>
</evidence>
<feature type="transmembrane region" description="Helical" evidence="5">
    <location>
        <begin position="250"/>
        <end position="269"/>
    </location>
</feature>
<evidence type="ECO:0000313" key="6">
    <source>
        <dbReference type="EMBL" id="EDO37764.1"/>
    </source>
</evidence>
<dbReference type="InterPro" id="IPR036259">
    <property type="entry name" value="MFS_trans_sf"/>
</dbReference>
<feature type="transmembrane region" description="Helical" evidence="5">
    <location>
        <begin position="305"/>
        <end position="325"/>
    </location>
</feature>
<dbReference type="HOGENOM" id="CLU_710387_0_0_1"/>
<organism evidence="6 7">
    <name type="scientific">Nematostella vectensis</name>
    <name type="common">Starlet sea anemone</name>
    <dbReference type="NCBI Taxonomy" id="45351"/>
    <lineage>
        <taxon>Eukaryota</taxon>
        <taxon>Metazoa</taxon>
        <taxon>Cnidaria</taxon>
        <taxon>Anthozoa</taxon>
        <taxon>Hexacorallia</taxon>
        <taxon>Actiniaria</taxon>
        <taxon>Edwardsiidae</taxon>
        <taxon>Nematostella</taxon>
    </lineage>
</organism>
<evidence type="ECO:0000256" key="2">
    <source>
        <dbReference type="ARBA" id="ARBA00022692"/>
    </source>
</evidence>
<evidence type="ECO:0000256" key="3">
    <source>
        <dbReference type="ARBA" id="ARBA00022989"/>
    </source>
</evidence>
<feature type="transmembrane region" description="Helical" evidence="5">
    <location>
        <begin position="123"/>
        <end position="142"/>
    </location>
</feature>
<dbReference type="GO" id="GO:0022857">
    <property type="term" value="F:transmembrane transporter activity"/>
    <property type="evidence" value="ECO:0007669"/>
    <property type="project" value="InterPro"/>
</dbReference>
<dbReference type="Pfam" id="PF00083">
    <property type="entry name" value="Sugar_tr"/>
    <property type="match status" value="2"/>
</dbReference>
<dbReference type="SUPFAM" id="SSF103473">
    <property type="entry name" value="MFS general substrate transporter"/>
    <property type="match status" value="2"/>
</dbReference>
<comment type="subcellular location">
    <subcellularLocation>
        <location evidence="1">Membrane</location>
        <topology evidence="1">Multi-pass membrane protein</topology>
    </subcellularLocation>
</comment>
<dbReference type="PhylomeDB" id="A7SET9"/>
<feature type="transmembrane region" description="Helical" evidence="5">
    <location>
        <begin position="7"/>
        <end position="24"/>
    </location>
</feature>
<protein>
    <submittedName>
        <fullName evidence="6">Uncharacterized protein</fullName>
    </submittedName>
</protein>
<dbReference type="AlphaFoldDB" id="A7SET9"/>